<keyword evidence="1" id="KW-1133">Transmembrane helix</keyword>
<sequence>MAKFAIAFLVGLIFSLCIWFIPPINKLIISLMTQYPQQFDIYWPLIIILLFVIIIALFDFGKDRNKYEYIQMLKNIEQAEFFILREDNRDSNQLKTMHYISSNLIGLSNVSSLYRKHKKLLTLVQSNSNEDALKTLNIIKYRLSKKI</sequence>
<gene>
    <name evidence="2" type="ORF">CF386_12565</name>
</gene>
<evidence type="ECO:0000313" key="2">
    <source>
        <dbReference type="EMBL" id="ASK79862.1"/>
    </source>
</evidence>
<reference evidence="2 3" key="1">
    <citation type="journal article" date="2016" name="Int. J. Syst. Evol. Microbiol.">
        <title>Paraphotobacterium marinum gen. nov., sp. nov., a member of the family Vibrionaceae, isolated from surface seawater.</title>
        <authorList>
            <person name="Huang Z."/>
            <person name="Dong C."/>
            <person name="Shao Z."/>
        </authorList>
    </citation>
    <scope>NUCLEOTIDE SEQUENCE [LARGE SCALE GENOMIC DNA]</scope>
    <source>
        <strain evidence="2 3">NSCS20N07D</strain>
    </source>
</reference>
<dbReference type="AlphaFoldDB" id="A0A220VI50"/>
<keyword evidence="1" id="KW-0812">Transmembrane</keyword>
<accession>A0A220VI50</accession>
<keyword evidence="3" id="KW-1185">Reference proteome</keyword>
<dbReference type="Proteomes" id="UP000242175">
    <property type="component" value="Chromosome small"/>
</dbReference>
<evidence type="ECO:0000313" key="3">
    <source>
        <dbReference type="Proteomes" id="UP000242175"/>
    </source>
</evidence>
<protein>
    <submittedName>
        <fullName evidence="2">Uncharacterized protein</fullName>
    </submittedName>
</protein>
<evidence type="ECO:0000256" key="1">
    <source>
        <dbReference type="SAM" id="Phobius"/>
    </source>
</evidence>
<name>A0A220VI50_9GAMM</name>
<feature type="transmembrane region" description="Helical" evidence="1">
    <location>
        <begin position="5"/>
        <end position="21"/>
    </location>
</feature>
<keyword evidence="1" id="KW-0472">Membrane</keyword>
<dbReference type="RefSeq" id="WP_089074770.1">
    <property type="nucleotide sequence ID" value="NZ_CBCSAM010000003.1"/>
</dbReference>
<proteinExistence type="predicted"/>
<organism evidence="2 3">
    <name type="scientific">Paraphotobacterium marinum</name>
    <dbReference type="NCBI Taxonomy" id="1755811"/>
    <lineage>
        <taxon>Bacteria</taxon>
        <taxon>Pseudomonadati</taxon>
        <taxon>Pseudomonadota</taxon>
        <taxon>Gammaproteobacteria</taxon>
        <taxon>Vibrionales</taxon>
        <taxon>Vibrionaceae</taxon>
        <taxon>Paraphotobacterium</taxon>
    </lineage>
</organism>
<dbReference type="KEGG" id="pmai:CF386_12565"/>
<feature type="transmembrane region" description="Helical" evidence="1">
    <location>
        <begin position="41"/>
        <end position="60"/>
    </location>
</feature>
<dbReference type="EMBL" id="CP022356">
    <property type="protein sequence ID" value="ASK79862.1"/>
    <property type="molecule type" value="Genomic_DNA"/>
</dbReference>